<proteinExistence type="inferred from homology"/>
<dbReference type="SUPFAM" id="SSF51445">
    <property type="entry name" value="(Trans)glycosidases"/>
    <property type="match status" value="3"/>
</dbReference>
<evidence type="ECO:0000256" key="8">
    <source>
        <dbReference type="ARBA" id="ARBA00023295"/>
    </source>
</evidence>
<evidence type="ECO:0000256" key="10">
    <source>
        <dbReference type="RuleBase" id="RU004336"/>
    </source>
</evidence>
<evidence type="ECO:0000256" key="3">
    <source>
        <dbReference type="ARBA" id="ARBA00012780"/>
    </source>
</evidence>
<comment type="caution">
    <text evidence="12">The sequence shown here is derived from an EMBL/GenBank/DDBJ whole genome shotgun (WGS) entry which is preliminary data.</text>
</comment>
<dbReference type="InterPro" id="IPR012946">
    <property type="entry name" value="X8"/>
</dbReference>
<evidence type="ECO:0000256" key="2">
    <source>
        <dbReference type="ARBA" id="ARBA00008773"/>
    </source>
</evidence>
<comment type="similarity">
    <text evidence="2 9">Belongs to the glycosyl hydrolase 17 family.</text>
</comment>
<reference evidence="12 13" key="1">
    <citation type="journal article" date="2020" name="IScience">
        <title>Genome Sequencing of the Endangered Kingdonia uniflora (Circaeasteraceae, Ranunculales) Reveals Potential Mechanisms of Evolutionary Specialization.</title>
        <authorList>
            <person name="Sun Y."/>
            <person name="Deng T."/>
            <person name="Zhang A."/>
            <person name="Moore M.J."/>
            <person name="Landis J.B."/>
            <person name="Lin N."/>
            <person name="Zhang H."/>
            <person name="Zhang X."/>
            <person name="Huang J."/>
            <person name="Zhang X."/>
            <person name="Sun H."/>
            <person name="Wang H."/>
        </authorList>
    </citation>
    <scope>NUCLEOTIDE SEQUENCE [LARGE SCALE GENOMIC DNA]</scope>
    <source>
        <strain evidence="12">TB1705</strain>
        <tissue evidence="12">Leaf</tissue>
    </source>
</reference>
<dbReference type="PROSITE" id="PS00587">
    <property type="entry name" value="GLYCOSYL_HYDROL_F17"/>
    <property type="match status" value="3"/>
</dbReference>
<organism evidence="12 13">
    <name type="scientific">Kingdonia uniflora</name>
    <dbReference type="NCBI Taxonomy" id="39325"/>
    <lineage>
        <taxon>Eukaryota</taxon>
        <taxon>Viridiplantae</taxon>
        <taxon>Streptophyta</taxon>
        <taxon>Embryophyta</taxon>
        <taxon>Tracheophyta</taxon>
        <taxon>Spermatophyta</taxon>
        <taxon>Magnoliopsida</taxon>
        <taxon>Ranunculales</taxon>
        <taxon>Circaeasteraceae</taxon>
        <taxon>Kingdonia</taxon>
    </lineage>
</organism>
<sequence length="1306" mass="146112">MKSLKAGRVKLYDANPETLNALSGTKLQVSIMVPNQEISKISSNQSLADQWVQNNVVPFYPATMIRFLLVGNEILSYFTDQDKQTWLDLVPAMYRIRSALRSHNIRKIKVGTPLAMDVLQSSFPPSSGTFRNDISSVVMEPLLRFLSQSQSFFFLDAYPYFPWSASPGDISLDYALFRDGNFTYTDPGSRLTYTNLFDQMLDSVNFAMTRLGFSDIGLAISETGWPTAGDIEQIGANIYNAATYNRNLIRRMTAKAPIGTPARPRTVIPTFIFSLYNENQKGGAGTERNWGLLYPDGTKVYDVDLSGKQPDYTYKSLPEPMNNKPYKGNIWCVVNNEVIRSNVSDLRSAMMYACSQGNGTCDALEAGKECSEGASLGLSVSYAFSSYWAKFRSSGVNCFFNGLAVQTTRDPNEHISSRIGINYGQLGNNLPSPSKSVQLLKSLKANRVKIYDANPEILKSLSGTKIQVSIMVSNQEISNISSNQTLADKWVQINVVPFYLETMIRFLLVGNEILSQNSDQDKQTWLDLVPAMYRIKQALRSHNILKIKVGTPLAMDVLQSSFPPSSGTFRSDISQPVVKPLLRFLNRTRSFFFLDAYPYFPWLASPSDISLDYALFRGNITYTDPGSNLTYTNLFDQMLDSVNFAITRLGFSDIRLVIAETGWPTAGYVEEIGANIYNAATYNRNLIRRMTSKPQIGTPARPGIVIPTFIFSLYNENQKGGPGTERHWGLLYPNGTNVYHADLSGKQLEYDYKSLPAPTNNKPYKGKIWCVVNNEVIKSNTSELRSAIDYACGQGNGTCDALQPGKECRKVVSLELRASYVFSSYWAKFRSVGGTCYFNGLAVQTTTDPNADISSRIGVDYGQLGNNLPSPSRSVQLLKSLKAGRVKIYDANPKILKSLSGTKIQVSIMVPNQEISNISSSQTLADKWVQTNVVPFYPETMIRFLLVGNEILSYYSDQDKQTWFNLVPAMYRIRQALRSHNIHKIKVGTPLAMDVLQSSFPPSNGTFRDDISRLVMEPLLRFLHRTRSYFFLDAYPYFPWLANPGDISLDYALFTGGNITYIDSGSNLTYTNLLDQMLDSVNFAMTRLGFPGIRLVIAETGWPTVGDVEQIGANIYNAAVYNRHLIRIMTSKPPIGTPARPGIVIPTFIFSLYNENQKGGQETERHWGLLYPNGTNVYEVDLSGKQLEYDYKLLPAPTNNKPNNYLYHGKIWCVVKNEFIRSNNSDLRSAMAYACSQGNGTCDALQPGKECGEVLSFELRVSYSFSSYWAKFRRLGGTCYFEGLAVQTTTDPSKLSSLSFLLDTNY</sequence>
<dbReference type="GO" id="GO:0042973">
    <property type="term" value="F:glucan endo-1,3-beta-D-glucosidase activity"/>
    <property type="evidence" value="ECO:0007669"/>
    <property type="project" value="UniProtKB-EC"/>
</dbReference>
<dbReference type="GO" id="GO:0005975">
    <property type="term" value="P:carbohydrate metabolic process"/>
    <property type="evidence" value="ECO:0007669"/>
    <property type="project" value="InterPro"/>
</dbReference>
<gene>
    <name evidence="12" type="ORF">GIB67_034921</name>
</gene>
<feature type="domain" description="X8" evidence="11">
    <location>
        <begin position="1211"/>
        <end position="1298"/>
    </location>
</feature>
<dbReference type="SMART" id="SM00768">
    <property type="entry name" value="X8"/>
    <property type="match status" value="3"/>
</dbReference>
<evidence type="ECO:0000313" key="12">
    <source>
        <dbReference type="EMBL" id="KAF6166370.1"/>
    </source>
</evidence>
<dbReference type="GO" id="GO:0006952">
    <property type="term" value="P:defense response"/>
    <property type="evidence" value="ECO:0007669"/>
    <property type="project" value="UniProtKB-KW"/>
</dbReference>
<feature type="domain" description="X8" evidence="11">
    <location>
        <begin position="768"/>
        <end position="855"/>
    </location>
</feature>
<evidence type="ECO:0000256" key="6">
    <source>
        <dbReference type="ARBA" id="ARBA00022821"/>
    </source>
</evidence>
<dbReference type="OrthoDB" id="941679at2759"/>
<dbReference type="EMBL" id="JACGCM010000792">
    <property type="protein sequence ID" value="KAF6166370.1"/>
    <property type="molecule type" value="Genomic_DNA"/>
</dbReference>
<evidence type="ECO:0000256" key="7">
    <source>
        <dbReference type="ARBA" id="ARBA00023157"/>
    </source>
</evidence>
<dbReference type="Proteomes" id="UP000541444">
    <property type="component" value="Unassembled WGS sequence"/>
</dbReference>
<keyword evidence="6" id="KW-0611">Plant defense</keyword>
<dbReference type="FunFam" id="3.20.20.80:FF:000002">
    <property type="entry name" value="Glucan endo-1,3-beta-glucosidase 3"/>
    <property type="match status" value="1"/>
</dbReference>
<dbReference type="PANTHER" id="PTHR32227">
    <property type="entry name" value="GLUCAN ENDO-1,3-BETA-GLUCOSIDASE BG1-RELATED-RELATED"/>
    <property type="match status" value="1"/>
</dbReference>
<evidence type="ECO:0000256" key="5">
    <source>
        <dbReference type="ARBA" id="ARBA00022801"/>
    </source>
</evidence>
<protein>
    <recommendedName>
        <fullName evidence="3">glucan endo-1,3-beta-D-glucosidase</fullName>
        <ecNumber evidence="3">3.2.1.39</ecNumber>
    </recommendedName>
</protein>
<keyword evidence="7" id="KW-1015">Disulfide bond</keyword>
<evidence type="ECO:0000256" key="1">
    <source>
        <dbReference type="ARBA" id="ARBA00000382"/>
    </source>
</evidence>
<name>A0A7J7NH83_9MAGN</name>
<dbReference type="InterPro" id="IPR044965">
    <property type="entry name" value="Glyco_hydro_17_plant"/>
</dbReference>
<keyword evidence="8 10" id="KW-0326">Glycosidase</keyword>
<evidence type="ECO:0000259" key="11">
    <source>
        <dbReference type="SMART" id="SM00768"/>
    </source>
</evidence>
<dbReference type="Pfam" id="PF00332">
    <property type="entry name" value="Glyco_hydro_17"/>
    <property type="match status" value="3"/>
</dbReference>
<comment type="catalytic activity">
    <reaction evidence="1">
        <text>Hydrolysis of (1-&gt;3)-beta-D-glucosidic linkages in (1-&gt;3)-beta-D-glucans.</text>
        <dbReference type="EC" id="3.2.1.39"/>
    </reaction>
</comment>
<dbReference type="Gene3D" id="3.20.20.80">
    <property type="entry name" value="Glycosidases"/>
    <property type="match status" value="3"/>
</dbReference>
<dbReference type="InterPro" id="IPR000490">
    <property type="entry name" value="Glyco_hydro_17"/>
</dbReference>
<evidence type="ECO:0000313" key="13">
    <source>
        <dbReference type="Proteomes" id="UP000541444"/>
    </source>
</evidence>
<keyword evidence="5 10" id="KW-0378">Hydrolase</keyword>
<dbReference type="InterPro" id="IPR017853">
    <property type="entry name" value="GH"/>
</dbReference>
<evidence type="ECO:0000256" key="4">
    <source>
        <dbReference type="ARBA" id="ARBA00022729"/>
    </source>
</evidence>
<dbReference type="FunFam" id="3.20.20.80:FF:000005">
    <property type="entry name" value="Glucan endo-1,3-beta-glucosidase 14"/>
    <property type="match status" value="2"/>
</dbReference>
<dbReference type="Gene3D" id="1.20.58.1040">
    <property type="match status" value="1"/>
</dbReference>
<dbReference type="EC" id="3.2.1.39" evidence="3"/>
<keyword evidence="4" id="KW-0732">Signal</keyword>
<evidence type="ECO:0000256" key="9">
    <source>
        <dbReference type="RuleBase" id="RU004335"/>
    </source>
</evidence>
<dbReference type="Pfam" id="PF07983">
    <property type="entry name" value="X8"/>
    <property type="match status" value="3"/>
</dbReference>
<keyword evidence="13" id="KW-1185">Reference proteome</keyword>
<accession>A0A7J7NH83</accession>
<feature type="domain" description="X8" evidence="11">
    <location>
        <begin position="330"/>
        <end position="417"/>
    </location>
</feature>